<keyword evidence="10" id="KW-0496">Mitochondrion</keyword>
<dbReference type="EMBL" id="MCFJ01000008">
    <property type="protein sequence ID" value="ORY63295.1"/>
    <property type="molecule type" value="Genomic_DNA"/>
</dbReference>
<comment type="catalytic activity">
    <reaction evidence="10">
        <text>an all-trans-polyprenyl diphosphate + 4-hydroxybenzoate = a 4-hydroxy-3-(all-trans-polyprenyl)benzoate + diphosphate</text>
        <dbReference type="Rhea" id="RHEA:44504"/>
        <dbReference type="Rhea" id="RHEA-COMP:9514"/>
        <dbReference type="Rhea" id="RHEA-COMP:9564"/>
        <dbReference type="ChEBI" id="CHEBI:17879"/>
        <dbReference type="ChEBI" id="CHEBI:33019"/>
        <dbReference type="ChEBI" id="CHEBI:58914"/>
        <dbReference type="ChEBI" id="CHEBI:78396"/>
        <dbReference type="EC" id="2.5.1.39"/>
    </reaction>
</comment>
<dbReference type="OrthoDB" id="18170at2759"/>
<feature type="transmembrane region" description="Helical" evidence="10">
    <location>
        <begin position="78"/>
        <end position="100"/>
    </location>
</feature>
<evidence type="ECO:0000256" key="9">
    <source>
        <dbReference type="ARBA" id="ARBA00023180"/>
    </source>
</evidence>
<dbReference type="GO" id="GO:0005743">
    <property type="term" value="C:mitochondrial inner membrane"/>
    <property type="evidence" value="ECO:0007669"/>
    <property type="project" value="UniProtKB-SubCell"/>
</dbReference>
<keyword evidence="10" id="KW-0414">Isoprene biosynthesis</keyword>
<dbReference type="Gene3D" id="1.10.357.140">
    <property type="entry name" value="UbiA prenyltransferase"/>
    <property type="match status" value="1"/>
</dbReference>
<evidence type="ECO:0000256" key="5">
    <source>
        <dbReference type="ARBA" id="ARBA00022679"/>
    </source>
</evidence>
<feature type="transmembrane region" description="Helical" evidence="10">
    <location>
        <begin position="50"/>
        <end position="72"/>
    </location>
</feature>
<dbReference type="GeneID" id="63778377"/>
<evidence type="ECO:0000256" key="10">
    <source>
        <dbReference type="HAMAP-Rule" id="MF_03189"/>
    </source>
</evidence>
<dbReference type="PROSITE" id="PS00943">
    <property type="entry name" value="UBIA"/>
    <property type="match status" value="1"/>
</dbReference>
<dbReference type="RefSeq" id="XP_040714952.1">
    <property type="nucleotide sequence ID" value="XM_040862165.1"/>
</dbReference>
<accession>A0A1Y2DXE3</accession>
<dbReference type="InParanoid" id="A0A1Y2DXE3"/>
<dbReference type="InterPro" id="IPR006370">
    <property type="entry name" value="HB_polyprenyltransferase-like"/>
</dbReference>
<dbReference type="Proteomes" id="UP000193689">
    <property type="component" value="Unassembled WGS sequence"/>
</dbReference>
<dbReference type="InterPro" id="IPR044878">
    <property type="entry name" value="UbiA_sf"/>
</dbReference>
<dbReference type="UniPathway" id="UPA00213"/>
<keyword evidence="8 10" id="KW-0472">Membrane</keyword>
<keyword evidence="10" id="KW-0831">Ubiquinone biosynthesis</keyword>
<comment type="function">
    <text evidence="10">Catalyzes the prenylation of para-hydroxybenzoate (PHB) with an all-trans polyprenyl group. Mediates the second step in the final reaction sequence of coenzyme Q (CoQ) biosynthesis, which is the condensation of the polyisoprenoid side chain with PHB, generating the first membrane-bound Q intermediate.</text>
</comment>
<organism evidence="11 12">
    <name type="scientific">Pseudomassariella vexata</name>
    <dbReference type="NCBI Taxonomy" id="1141098"/>
    <lineage>
        <taxon>Eukaryota</taxon>
        <taxon>Fungi</taxon>
        <taxon>Dikarya</taxon>
        <taxon>Ascomycota</taxon>
        <taxon>Pezizomycotina</taxon>
        <taxon>Sordariomycetes</taxon>
        <taxon>Xylariomycetidae</taxon>
        <taxon>Amphisphaeriales</taxon>
        <taxon>Pseudomassariaceae</taxon>
        <taxon>Pseudomassariella</taxon>
    </lineage>
</organism>
<dbReference type="AlphaFoldDB" id="A0A1Y2DXE3"/>
<comment type="cofactor">
    <cofactor evidence="1 10">
        <name>Mg(2+)</name>
        <dbReference type="ChEBI" id="CHEBI:18420"/>
    </cofactor>
</comment>
<feature type="transmembrane region" description="Helical" evidence="10">
    <location>
        <begin position="252"/>
        <end position="271"/>
    </location>
</feature>
<evidence type="ECO:0000256" key="1">
    <source>
        <dbReference type="ARBA" id="ARBA00001946"/>
    </source>
</evidence>
<dbReference type="GO" id="GO:0008412">
    <property type="term" value="F:4-hydroxybenzoate polyprenyltransferase activity"/>
    <property type="evidence" value="ECO:0007669"/>
    <property type="project" value="UniProtKB-EC"/>
</dbReference>
<keyword evidence="6 10" id="KW-0812">Transmembrane</keyword>
<keyword evidence="10" id="KW-0999">Mitochondrion inner membrane</keyword>
<evidence type="ECO:0000256" key="8">
    <source>
        <dbReference type="ARBA" id="ARBA00023136"/>
    </source>
</evidence>
<feature type="transmembrane region" description="Helical" evidence="10">
    <location>
        <begin position="203"/>
        <end position="226"/>
    </location>
</feature>
<feature type="transmembrane region" description="Helical" evidence="10">
    <location>
        <begin position="309"/>
        <end position="330"/>
    </location>
</feature>
<dbReference type="GO" id="GO:0006744">
    <property type="term" value="P:ubiquinone biosynthetic process"/>
    <property type="evidence" value="ECO:0007669"/>
    <property type="project" value="UniProtKB-UniRule"/>
</dbReference>
<dbReference type="InterPro" id="IPR000537">
    <property type="entry name" value="UbiA_prenyltransferase"/>
</dbReference>
<evidence type="ECO:0000256" key="6">
    <source>
        <dbReference type="ARBA" id="ARBA00022692"/>
    </source>
</evidence>
<comment type="pathway">
    <text evidence="10">Cofactor biosynthesis; ubiquinone biosynthesis.</text>
</comment>
<comment type="similarity">
    <text evidence="4 10">Belongs to the UbiA prenyltransferase family.</text>
</comment>
<keyword evidence="12" id="KW-1185">Reference proteome</keyword>
<dbReference type="EC" id="2.5.1.39" evidence="10"/>
<dbReference type="GO" id="GO:0016114">
    <property type="term" value="P:terpenoid biosynthetic process"/>
    <property type="evidence" value="ECO:0007669"/>
    <property type="project" value="UniProtKB-UniPathway"/>
</dbReference>
<dbReference type="CDD" id="cd13959">
    <property type="entry name" value="PT_UbiA_COQ2"/>
    <property type="match status" value="1"/>
</dbReference>
<evidence type="ECO:0000256" key="4">
    <source>
        <dbReference type="ARBA" id="ARBA00005985"/>
    </source>
</evidence>
<dbReference type="FunFam" id="1.20.120.1780:FF:000001">
    <property type="entry name" value="4-hydroxybenzoate octaprenyltransferase"/>
    <property type="match status" value="1"/>
</dbReference>
<comment type="subcellular location">
    <subcellularLocation>
        <location evidence="2">Membrane</location>
        <topology evidence="2">Multi-pass membrane protein</topology>
    </subcellularLocation>
    <subcellularLocation>
        <location evidence="10">Mitochondrion inner membrane</location>
        <topology evidence="10">Multi-pass membrane protein</topology>
        <orientation evidence="10">Matrix side</orientation>
    </subcellularLocation>
</comment>
<dbReference type="FunFam" id="1.10.357.140:FF:000008">
    <property type="entry name" value="4-hydroxybenzoate octaprenyltransferase"/>
    <property type="match status" value="1"/>
</dbReference>
<evidence type="ECO:0000313" key="11">
    <source>
        <dbReference type="EMBL" id="ORY63295.1"/>
    </source>
</evidence>
<evidence type="ECO:0000313" key="12">
    <source>
        <dbReference type="Proteomes" id="UP000193689"/>
    </source>
</evidence>
<feature type="transmembrane region" description="Helical" evidence="10">
    <location>
        <begin position="277"/>
        <end position="297"/>
    </location>
</feature>
<comment type="pathway">
    <text evidence="3">Secondary metabolite biosynthesis; terpenoid biosynthesis.</text>
</comment>
<dbReference type="Pfam" id="PF01040">
    <property type="entry name" value="UbiA"/>
    <property type="match status" value="1"/>
</dbReference>
<name>A0A1Y2DXE3_9PEZI</name>
<dbReference type="PANTHER" id="PTHR11048">
    <property type="entry name" value="PRENYLTRANSFERASES"/>
    <property type="match status" value="1"/>
</dbReference>
<dbReference type="HAMAP" id="MF_01635">
    <property type="entry name" value="UbiA"/>
    <property type="match status" value="1"/>
</dbReference>
<dbReference type="InterPro" id="IPR030470">
    <property type="entry name" value="UbiA_prenylTrfase_CS"/>
</dbReference>
<keyword evidence="7 10" id="KW-1133">Transmembrane helix</keyword>
<evidence type="ECO:0000256" key="2">
    <source>
        <dbReference type="ARBA" id="ARBA00004141"/>
    </source>
</evidence>
<sequence length="336" mass="36408">MAQLEKNHATVVDLAPLSHSNYKPSVKSIFSIIPASWAPYARLWRLDSPAGYNAIFLPYPIGLGLGACIAKPAPSPTLLLFLLSVFSLGSVFLRGAGCTWNDIIDQDIDRKVKRTRNRPIARGVVSTKQALVFLAATTVLGSSLLALLPTGAAVHAIPTTVLSAIYPFAKRVTYYPQFVLGLALGWGVLMAAVAAGGDLRNRIEFGAIIILFSAVVLWTMTCDMIYAHQDAEEDAKVGVKSMAVRFAEDTKLLALVLSFAQVGLLVFLGWFIEMDAIYYAATCGGTAVSLASMIILVDLRQPNNCAVWFYRGLVYVGLSMASGFFATYFVGGRYFR</sequence>
<evidence type="ECO:0000256" key="3">
    <source>
        <dbReference type="ARBA" id="ARBA00004721"/>
    </source>
</evidence>
<gene>
    <name evidence="11" type="ORF">BCR38DRAFT_458476</name>
</gene>
<evidence type="ECO:0000256" key="7">
    <source>
        <dbReference type="ARBA" id="ARBA00022989"/>
    </source>
</evidence>
<dbReference type="PANTHER" id="PTHR11048:SF39">
    <property type="entry name" value="POLYPRENYL TRANSFERASE AUSN"/>
    <property type="match status" value="1"/>
</dbReference>
<comment type="caution">
    <text evidence="11">The sequence shown here is derived from an EMBL/GenBank/DDBJ whole genome shotgun (WGS) entry which is preliminary data.</text>
</comment>
<dbReference type="STRING" id="1141098.A0A1Y2DXE3"/>
<feature type="transmembrane region" description="Helical" evidence="10">
    <location>
        <begin position="178"/>
        <end position="197"/>
    </location>
</feature>
<keyword evidence="9" id="KW-0325">Glycoprotein</keyword>
<reference evidence="11 12" key="1">
    <citation type="submission" date="2016-07" db="EMBL/GenBank/DDBJ databases">
        <title>Pervasive Adenine N6-methylation of Active Genes in Fungi.</title>
        <authorList>
            <consortium name="DOE Joint Genome Institute"/>
            <person name="Mondo S.J."/>
            <person name="Dannebaum R.O."/>
            <person name="Kuo R.C."/>
            <person name="Labutti K."/>
            <person name="Haridas S."/>
            <person name="Kuo A."/>
            <person name="Salamov A."/>
            <person name="Ahrendt S.R."/>
            <person name="Lipzen A."/>
            <person name="Sullivan W."/>
            <person name="Andreopoulos W.B."/>
            <person name="Clum A."/>
            <person name="Lindquist E."/>
            <person name="Daum C."/>
            <person name="Ramamoorthy G.K."/>
            <person name="Gryganskyi A."/>
            <person name="Culley D."/>
            <person name="Magnuson J.K."/>
            <person name="James T.Y."/>
            <person name="O'Malley M.A."/>
            <person name="Stajich J.E."/>
            <person name="Spatafora J.W."/>
            <person name="Visel A."/>
            <person name="Grigoriev I.V."/>
        </authorList>
    </citation>
    <scope>NUCLEOTIDE SEQUENCE [LARGE SCALE GENOMIC DNA]</scope>
    <source>
        <strain evidence="11 12">CBS 129021</strain>
    </source>
</reference>
<protein>
    <recommendedName>
        <fullName evidence="10">4-hydroxybenzoate polyprenyltransferase, mitochondrial</fullName>
        <shortName evidence="10">4-HB polyprenyltransferase</shortName>
        <ecNumber evidence="10">2.5.1.39</ecNumber>
    </recommendedName>
    <alternativeName>
        <fullName evidence="10">Para-hydroxybenzoate--polyprenyltransferase</fullName>
        <shortName evidence="10">PHB:PPT</shortName>
        <shortName evidence="10">PHB:polyprenyltransferase</shortName>
    </alternativeName>
</protein>
<proteinExistence type="inferred from homology"/>
<dbReference type="InterPro" id="IPR039653">
    <property type="entry name" value="Prenyltransferase"/>
</dbReference>
<keyword evidence="5 10" id="KW-0808">Transferase</keyword>
<dbReference type="UniPathway" id="UPA00232"/>
<dbReference type="Gene3D" id="1.20.120.1780">
    <property type="entry name" value="UbiA prenyltransferase"/>
    <property type="match status" value="1"/>
</dbReference>